<proteinExistence type="predicted"/>
<name>A0AAD7J0H5_9AGAR</name>
<dbReference type="AlphaFoldDB" id="A0AAD7J0H5"/>
<sequence>MPSQVAMGLVRIEELITKLDRAAIKHLSRLPALRSLDLEIPDLQHLGSSASVSQPHPFPALRNLSFFSSTIDFAVEFLDVLSDCSLSSFRIGTEVLATKFIIGQLYSALPNHLSHTALESLLVRLTEEGYMPTPQADMITNYVINGRILAPLFYFRNLTSISLSPPVGFDIYDATAWEIARAWPKLCSLELSSATGLHHPSRITLDGLRAFAKHCEALTCIAITVDASVVPQIDDNVETRLTQSSLLHFDVGRSPILDPSTIAQFTSGLFPCLETIDTHNEWLWDDPLIEDEDGEMAEAHALHQRWKEVEALLPNTVSNSVS</sequence>
<dbReference type="InterPro" id="IPR032675">
    <property type="entry name" value="LRR_dom_sf"/>
</dbReference>
<comment type="caution">
    <text evidence="1">The sequence shown here is derived from an EMBL/GenBank/DDBJ whole genome shotgun (WGS) entry which is preliminary data.</text>
</comment>
<keyword evidence="2" id="KW-1185">Reference proteome</keyword>
<dbReference type="Gene3D" id="3.80.10.10">
    <property type="entry name" value="Ribonuclease Inhibitor"/>
    <property type="match status" value="1"/>
</dbReference>
<reference evidence="1" key="1">
    <citation type="submission" date="2023-03" db="EMBL/GenBank/DDBJ databases">
        <title>Massive genome expansion in bonnet fungi (Mycena s.s.) driven by repeated elements and novel gene families across ecological guilds.</title>
        <authorList>
            <consortium name="Lawrence Berkeley National Laboratory"/>
            <person name="Harder C.B."/>
            <person name="Miyauchi S."/>
            <person name="Viragh M."/>
            <person name="Kuo A."/>
            <person name="Thoen E."/>
            <person name="Andreopoulos B."/>
            <person name="Lu D."/>
            <person name="Skrede I."/>
            <person name="Drula E."/>
            <person name="Henrissat B."/>
            <person name="Morin E."/>
            <person name="Kohler A."/>
            <person name="Barry K."/>
            <person name="LaButti K."/>
            <person name="Morin E."/>
            <person name="Salamov A."/>
            <person name="Lipzen A."/>
            <person name="Mereny Z."/>
            <person name="Hegedus B."/>
            <person name="Baldrian P."/>
            <person name="Stursova M."/>
            <person name="Weitz H."/>
            <person name="Taylor A."/>
            <person name="Grigoriev I.V."/>
            <person name="Nagy L.G."/>
            <person name="Martin F."/>
            <person name="Kauserud H."/>
        </authorList>
    </citation>
    <scope>NUCLEOTIDE SEQUENCE</scope>
    <source>
        <strain evidence="1">CBHHK188m</strain>
    </source>
</reference>
<organism evidence="1 2">
    <name type="scientific">Mycena maculata</name>
    <dbReference type="NCBI Taxonomy" id="230809"/>
    <lineage>
        <taxon>Eukaryota</taxon>
        <taxon>Fungi</taxon>
        <taxon>Dikarya</taxon>
        <taxon>Basidiomycota</taxon>
        <taxon>Agaricomycotina</taxon>
        <taxon>Agaricomycetes</taxon>
        <taxon>Agaricomycetidae</taxon>
        <taxon>Agaricales</taxon>
        <taxon>Marasmiineae</taxon>
        <taxon>Mycenaceae</taxon>
        <taxon>Mycena</taxon>
    </lineage>
</organism>
<evidence type="ECO:0000313" key="1">
    <source>
        <dbReference type="EMBL" id="KAJ7753585.1"/>
    </source>
</evidence>
<accession>A0AAD7J0H5</accession>
<protein>
    <submittedName>
        <fullName evidence="1">Uncharacterized protein</fullName>
    </submittedName>
</protein>
<dbReference type="Proteomes" id="UP001215280">
    <property type="component" value="Unassembled WGS sequence"/>
</dbReference>
<dbReference type="EMBL" id="JARJLG010000070">
    <property type="protein sequence ID" value="KAJ7753585.1"/>
    <property type="molecule type" value="Genomic_DNA"/>
</dbReference>
<dbReference type="SUPFAM" id="SSF52047">
    <property type="entry name" value="RNI-like"/>
    <property type="match status" value="1"/>
</dbReference>
<evidence type="ECO:0000313" key="2">
    <source>
        <dbReference type="Proteomes" id="UP001215280"/>
    </source>
</evidence>
<gene>
    <name evidence="1" type="ORF">DFH07DRAFT_960057</name>
</gene>